<reference evidence="10" key="1">
    <citation type="submission" date="2025-08" db="UniProtKB">
        <authorList>
            <consortium name="RefSeq"/>
        </authorList>
    </citation>
    <scope>IDENTIFICATION</scope>
    <source>
        <tissue evidence="10">Sperm</tissue>
    </source>
</reference>
<feature type="domain" description="RRM" evidence="8">
    <location>
        <begin position="2"/>
        <end position="75"/>
    </location>
</feature>
<evidence type="ECO:0000256" key="3">
    <source>
        <dbReference type="ARBA" id="ARBA00022737"/>
    </source>
</evidence>
<evidence type="ECO:0000256" key="5">
    <source>
        <dbReference type="ARBA" id="ARBA00022845"/>
    </source>
</evidence>
<name>A0AAJ7WXC9_PETMA</name>
<proteinExistence type="inferred from homology"/>
<gene>
    <name evidence="10" type="primary">LOC116944002</name>
</gene>
<evidence type="ECO:0000313" key="10">
    <source>
        <dbReference type="RefSeq" id="XP_032813292.1"/>
    </source>
</evidence>
<dbReference type="Proteomes" id="UP001318040">
    <property type="component" value="Chromosome 19"/>
</dbReference>
<evidence type="ECO:0000259" key="8">
    <source>
        <dbReference type="PROSITE" id="PS50102"/>
    </source>
</evidence>
<keyword evidence="9" id="KW-1185">Reference proteome</keyword>
<dbReference type="InterPro" id="IPR000504">
    <property type="entry name" value="RRM_dom"/>
</dbReference>
<dbReference type="InterPro" id="IPR012677">
    <property type="entry name" value="Nucleotide-bd_a/b_plait_sf"/>
</dbReference>
<comment type="similarity">
    <text evidence="1">Belongs to the RRM IMP/VICKZ family.</text>
</comment>
<keyword evidence="4" id="KW-0509">mRNA transport</keyword>
<dbReference type="RefSeq" id="XP_032813292.1">
    <property type="nucleotide sequence ID" value="XM_032957401.1"/>
</dbReference>
<dbReference type="GeneID" id="116944002"/>
<dbReference type="SUPFAM" id="SSF54928">
    <property type="entry name" value="RNA-binding domain, RBD"/>
    <property type="match status" value="1"/>
</dbReference>
<dbReference type="Gene3D" id="3.30.70.330">
    <property type="match status" value="2"/>
</dbReference>
<dbReference type="PANTHER" id="PTHR10288">
    <property type="entry name" value="KH DOMAIN CONTAINING RNA BINDING PROTEIN"/>
    <property type="match status" value="1"/>
</dbReference>
<dbReference type="GO" id="GO:0003723">
    <property type="term" value="F:RNA binding"/>
    <property type="evidence" value="ECO:0007669"/>
    <property type="project" value="UniProtKB-UniRule"/>
</dbReference>
<accession>A0AAJ7WXC9</accession>
<dbReference type="SUPFAM" id="SSF54791">
    <property type="entry name" value="Eukaryotic type KH-domain (KH-domain type I)"/>
    <property type="match status" value="4"/>
</dbReference>
<evidence type="ECO:0000256" key="2">
    <source>
        <dbReference type="ARBA" id="ARBA00022448"/>
    </source>
</evidence>
<dbReference type="Pfam" id="PF00013">
    <property type="entry name" value="KH_1"/>
    <property type="match status" value="4"/>
</dbReference>
<dbReference type="Pfam" id="PF00076">
    <property type="entry name" value="RRM_1"/>
    <property type="match status" value="1"/>
</dbReference>
<dbReference type="InterPro" id="IPR036612">
    <property type="entry name" value="KH_dom_type_1_sf"/>
</dbReference>
<evidence type="ECO:0000256" key="1">
    <source>
        <dbReference type="ARBA" id="ARBA00009094"/>
    </source>
</evidence>
<evidence type="ECO:0000256" key="7">
    <source>
        <dbReference type="SAM" id="MobiDB-lite"/>
    </source>
</evidence>
<keyword evidence="6" id="KW-0694">RNA-binding</keyword>
<keyword evidence="5" id="KW-0810">Translation regulation</keyword>
<feature type="domain" description="RRM" evidence="8">
    <location>
        <begin position="81"/>
        <end position="156"/>
    </location>
</feature>
<dbReference type="AlphaFoldDB" id="A0AAJ7WXC9"/>
<dbReference type="Gene3D" id="3.30.310.210">
    <property type="match status" value="1"/>
</dbReference>
<sequence length="657" mass="70698">MAKLYIGNVEEGVSAADLENVFAERQLAVSGQVLLKAGYAFVDTPDETTALKAIEAISGKVELNGKFLEVEHSVPRRQRNRKIQVWNIPPHLQWEVLDGLLAQYGTVESCDQVATESETAVVNVTYGTKEEAKEAVEKLNGHELDSYALKVSYIPDEAASSQDPELSQNGSSQQRKRVSRRGGRGGSSGPGGRQSDRPAGGGGAPGGATYYGTGSGRGGGPRRRPLMDSEGAGRQPPHTLPLRMLVPSQYVGAVIGKEGATIRSITQQTQSKVDVHRKEMLGSAEKPVTIQASPDGRSAACRLILELLQKEAHDTGDVEDIPLKILAHNNFVGRLIGKEGKNLKKVEQDTGTKITISPLQDVTMYNPERTITVRGSVEACGRAEEEIMRRLQEAHETDYSSMNQQANMLPGLNLNAVGLFPPGMPGATSSLGAYGTSSAYMPLLGPSPYAHPGAPHGMSSQPSSSEQETVYLFVPTQSVGAIIGRKGQNIQQISRYASASIRISQAEGPDVKERMVTIVGHAEAQFKAQGRIYSKLKEENFFNPREDVKLEVHIKVPSAAAGRVIGKGGKTVSQLQNLSCAQVVVPRDQTPDEDDQVIVKIIGHFFASQTAQRKIREILQQYHSQQQRRRSGSGPQGPSAQGSGSGDGQAQAQSDEE</sequence>
<dbReference type="PROSITE" id="PS50102">
    <property type="entry name" value="RRM"/>
    <property type="match status" value="2"/>
</dbReference>
<keyword evidence="2" id="KW-0813">Transport</keyword>
<keyword evidence="3" id="KW-0677">Repeat</keyword>
<dbReference type="SMART" id="SM00322">
    <property type="entry name" value="KH"/>
    <property type="match status" value="4"/>
</dbReference>
<evidence type="ECO:0000313" key="9">
    <source>
        <dbReference type="Proteomes" id="UP001318040"/>
    </source>
</evidence>
<evidence type="ECO:0000256" key="4">
    <source>
        <dbReference type="ARBA" id="ARBA00022816"/>
    </source>
</evidence>
<organism evidence="9 10">
    <name type="scientific">Petromyzon marinus</name>
    <name type="common">Sea lamprey</name>
    <dbReference type="NCBI Taxonomy" id="7757"/>
    <lineage>
        <taxon>Eukaryota</taxon>
        <taxon>Metazoa</taxon>
        <taxon>Chordata</taxon>
        <taxon>Craniata</taxon>
        <taxon>Vertebrata</taxon>
        <taxon>Cyclostomata</taxon>
        <taxon>Hyperoartia</taxon>
        <taxon>Petromyzontiformes</taxon>
        <taxon>Petromyzontidae</taxon>
        <taxon>Petromyzon</taxon>
    </lineage>
</organism>
<feature type="region of interest" description="Disordered" evidence="7">
    <location>
        <begin position="158"/>
        <end position="240"/>
    </location>
</feature>
<dbReference type="SMART" id="SM00360">
    <property type="entry name" value="RRM"/>
    <property type="match status" value="2"/>
</dbReference>
<dbReference type="FunFam" id="3.30.1370.10:FF:000026">
    <property type="entry name" value="Insulin-like growth factor 2 mRNA-binding protein 3"/>
    <property type="match status" value="1"/>
</dbReference>
<feature type="region of interest" description="Disordered" evidence="7">
    <location>
        <begin position="621"/>
        <end position="657"/>
    </location>
</feature>
<dbReference type="GO" id="GO:0051028">
    <property type="term" value="P:mRNA transport"/>
    <property type="evidence" value="ECO:0007669"/>
    <property type="project" value="UniProtKB-KW"/>
</dbReference>
<evidence type="ECO:0000256" key="6">
    <source>
        <dbReference type="PROSITE-ProRule" id="PRU00176"/>
    </source>
</evidence>
<dbReference type="GO" id="GO:0006417">
    <property type="term" value="P:regulation of translation"/>
    <property type="evidence" value="ECO:0007669"/>
    <property type="project" value="UniProtKB-KW"/>
</dbReference>
<feature type="compositionally biased region" description="Polar residues" evidence="7">
    <location>
        <begin position="159"/>
        <end position="169"/>
    </location>
</feature>
<dbReference type="PROSITE" id="PS50084">
    <property type="entry name" value="KH_TYPE_1"/>
    <property type="match status" value="4"/>
</dbReference>
<dbReference type="InterPro" id="IPR035979">
    <property type="entry name" value="RBD_domain_sf"/>
</dbReference>
<dbReference type="InterPro" id="IPR004087">
    <property type="entry name" value="KH_dom"/>
</dbReference>
<protein>
    <submittedName>
        <fullName evidence="10">Insulin-like growth factor 2 mRNA-binding protein 3 isoform X1</fullName>
    </submittedName>
</protein>
<feature type="compositionally biased region" description="Basic residues" evidence="7">
    <location>
        <begin position="174"/>
        <end position="183"/>
    </location>
</feature>
<dbReference type="Gene3D" id="3.30.1370.10">
    <property type="entry name" value="K Homology domain, type 1"/>
    <property type="match status" value="2"/>
</dbReference>
<dbReference type="InterPro" id="IPR004088">
    <property type="entry name" value="KH_dom_type_1"/>
</dbReference>
<dbReference type="KEGG" id="pmrn:116944002"/>
<feature type="compositionally biased region" description="Low complexity" evidence="7">
    <location>
        <begin position="632"/>
        <end position="657"/>
    </location>
</feature>